<feature type="compositionally biased region" description="Polar residues" evidence="1">
    <location>
        <begin position="497"/>
        <end position="507"/>
    </location>
</feature>
<feature type="compositionally biased region" description="Polar residues" evidence="1">
    <location>
        <begin position="1883"/>
        <end position="1902"/>
    </location>
</feature>
<dbReference type="InterPro" id="IPR027417">
    <property type="entry name" value="P-loop_NTPase"/>
</dbReference>
<dbReference type="Gene3D" id="3.40.50.300">
    <property type="entry name" value="P-loop containing nucleotide triphosphate hydrolases"/>
    <property type="match status" value="1"/>
</dbReference>
<reference evidence="2" key="1">
    <citation type="journal article" date="2020" name="bioRxiv">
        <title>Chromosome-level reference genome of the European wasp spider Argiope bruennichi: a resource for studies on range expansion and evolutionary adaptation.</title>
        <authorList>
            <person name="Sheffer M.M."/>
            <person name="Hoppe A."/>
            <person name="Krehenwinkel H."/>
            <person name="Uhl G."/>
            <person name="Kuss A.W."/>
            <person name="Jensen L."/>
            <person name="Jensen C."/>
            <person name="Gillespie R.G."/>
            <person name="Hoff K.J."/>
            <person name="Prost S."/>
        </authorList>
    </citation>
    <scope>NUCLEOTIDE SEQUENCE</scope>
</reference>
<reference evidence="2" key="2">
    <citation type="submission" date="2020-06" db="EMBL/GenBank/DDBJ databases">
        <authorList>
            <person name="Sheffer M."/>
        </authorList>
    </citation>
    <scope>NUCLEOTIDE SEQUENCE</scope>
</reference>
<feature type="region of interest" description="Disordered" evidence="1">
    <location>
        <begin position="497"/>
        <end position="518"/>
    </location>
</feature>
<feature type="compositionally biased region" description="Polar residues" evidence="1">
    <location>
        <begin position="823"/>
        <end position="835"/>
    </location>
</feature>
<dbReference type="Proteomes" id="UP000807504">
    <property type="component" value="Unassembled WGS sequence"/>
</dbReference>
<proteinExistence type="predicted"/>
<feature type="region of interest" description="Disordered" evidence="1">
    <location>
        <begin position="30"/>
        <end position="61"/>
    </location>
</feature>
<evidence type="ECO:0000256" key="1">
    <source>
        <dbReference type="SAM" id="MobiDB-lite"/>
    </source>
</evidence>
<accession>A0A8T0EBZ7</accession>
<feature type="region of interest" description="Disordered" evidence="1">
    <location>
        <begin position="2010"/>
        <end position="2038"/>
    </location>
</feature>
<feature type="region of interest" description="Disordered" evidence="1">
    <location>
        <begin position="1770"/>
        <end position="1795"/>
    </location>
</feature>
<dbReference type="EMBL" id="JABXBU010002228">
    <property type="protein sequence ID" value="KAF8770321.1"/>
    <property type="molecule type" value="Genomic_DNA"/>
</dbReference>
<feature type="region of interest" description="Disordered" evidence="1">
    <location>
        <begin position="823"/>
        <end position="852"/>
    </location>
</feature>
<name>A0A8T0EBZ7_ARGBR</name>
<evidence type="ECO:0000313" key="3">
    <source>
        <dbReference type="Proteomes" id="UP000807504"/>
    </source>
</evidence>
<feature type="compositionally biased region" description="Basic residues" evidence="1">
    <location>
        <begin position="31"/>
        <end position="42"/>
    </location>
</feature>
<comment type="caution">
    <text evidence="2">The sequence shown here is derived from an EMBL/GenBank/DDBJ whole genome shotgun (WGS) entry which is preliminary data.</text>
</comment>
<sequence length="2546" mass="284236">MIPYMMITMKSSSASSESSVHMMPRKDPWSYKKRRRTKKVKHSLQEKERSMTEHCRTSDTLGELSTSTELVSQKALDLPLKKEEIIYPDTRFQRSTTLFPAEGTIIDDEKEDLTSDTSSVIFKRCAEKELVSAKSKKLKENDPPKSIEPTIPDDVIVIEKPQTQVKVDLIDLTEESHPVVKLFCSPTKTSHLGNRLPGKPKTTFEDNDFLVKDKSNESNTITDIVSAAGINCHTIQVKAEQKKTCKNNCHISANMSYICNSKKINPPTENSLPSEVEDEDRIIMKENSDKVNLNQSHGARPLDNYVQIKAKQSQLNENNTGSNFGKSHVVASPNIATENSRLSSELDKETDDSGEAEGQVCTFSKVSDCNAKDVTNASDVVNHSLNAAIIKVEQNDIINSIPVNNFSSHGEPISMNTDAHPIQSLQNNTNANCEFSDIAAEDRILNENSDKDNLNQSHVDRRLGNHVQVKAERSEWSENNAEINFGKSHIVVSRHPNITTDNSSLSSELDKETDDSGEVDGQVCISGNVSDCNAKDVTNASDVVNHSLNAVTIKVEQNDIISDNSIPVSNFSSHGEPISMNTDAHPIHSLENNTNANCEFSDKAAEDRILNEKSDKDNLNQSHAVRHVGNHIQIKVERSELGENNTEINFGKSHIVASRHPNITTNYSRFSSEMDKETDYSRGVDGLVCTSSNVSDCNAKDVTNASDVVNHSLNAFTIKVEQNDIMSDNPIPVSNISSRDEPKSINIDDHLIQNLQNNTNANCEFSDRAAEDRIPIENSDKVNLNQFRSVRPLDNDVHIKADLSENNTEINFGKSHIVASRHSNITIDNSRSSSGLDKETDDSGEAEGQVCTSSNVSDCNAKYVTNASDVVNHSLNAATIKVEQNDIINSIPVNNFSSHGEPISMNTDDHPIKSLQSNTNDKYECSDIAAKDRILNENSDKVNLNQSHVVRPLDNHVQIKAEQSELNEDNSEINFEKSHIVANRYPEITTDGSHLSSELDKETDDSGGVDGLVCTSSNVSDCNAKDVTNASDVVNHSLNAVTINVEQNDIISDNSIPAPNFSSHGEPISMNTDDHPIKSLQSNTNDKYECSDIAAKDRILNENSDKVNLNQSHVVRPLDNHVQIKPSRVKITTDGSHLSSELDKETDDSGGVDGLVCTSSNVSDCNAKDVTNASDVVNHSLNAVTINVEQNDIISDNSIPVSNFSSHGEPISMNTDAHPIQSLQNNTNANCEFNDTAAEDRILNEKSDKDNLNQSHAVRPLDNHVQIKAELSESNTEINFEKSHIIASLHPDITTVNSRYRSRLDIETDDNKGVDGQVCISSNVSDCNAKYLTIASNVVNHLLNAVTIKMEQNDIMSDNPIPVSNFSTHGEPKSMNTDDRPIQSLQNNTNANCELSDIVVPCLSSVCRTEISSGIFSRESEPEKMDFQENSVKNELQNYGDIQQESTDSNIGTNAENSSKTLFTNISNWISISPISGNDIFGDGDSEYKPGTFATPLIKYLNCNKKTDMLEIYHTKTALNLYRSATSFHAQEKSELYLSEKWEVSSNLQINEKPSFNLNIDEITNKISSLLNFFKPNITHLDSNSASSPFWKFVDEREKQNSLNSDGLCVGMRQNNSPNFLFESSLKVSESWPGSVSNSQIEDSPMDIQNSVKDYCPSAICLPPLDYNKRSETCNGLSTVSVENPNEKLLSKDFLFQILNNVKTTANINVSSNPPIDPIVKSNINIDDSIFENLRQIDFLKIKPVESTDIISDLNKKNYECIAKNSEMSPHNFSAPNENISNPSTSYDDTFETPPKRVKKCKDTAAFEKNARKISYEEYKKRDKNVITHPPIHQLNSYFQSHTLGASPISSNFEQNMHTPLKNRQNHDIHIYNDIALRNPYLQRSVNTSPNDPRLTRNNSPLNRDLNSEKHLDSFNNGEISPHHSVPETAKLTLRVHRKRAISASETNASNEPFCHSDFNQPTSKRNRIALLPTPSFRSNSLTVPQPHPVNSVSGVKNCQPLFSLPNLSANASSSSSPQHHFVSQGIHPQMSRHPESTHDQYSSVNVKRQFMPYPPRLINNPPLVIPSNTGPCNSFASERSPNQSTVGFHFESLIPKQIKDNIGKKIVDRDNVYPIIIERNTDWLYGFNVFGNVRTCEMGFELQRVRFNYVDHLTHYNTYFPLLLVECFSNISTCLKKRKTDTKTCKIVDYSKDDGRYVKILCESFIHYSEVETIPTEDYIVLVKFGTSPAGGIKMLGYVLSSCTRPYSQIHDHGNELLKFLKVDNFKDVVKFKILFSIVFEVPGIDLTMPIEITRLTSIKKVLMMNEALAKLPESPLCNIVLNPRGHVMKSIALPPSKERDSFITVAQEAIQFLKLSSPQLILLKCAPFTDSELAIIMFVEEILKSEYPGKILVCVRREILSEMGKNLLKSTRNLVILSREKEYFQTNIHNRVLDVKISHLSENRNITKEEAKNQVLEESKVLLAVTGTCFYEDVGYIVKDLTCCIIHDANSYTEPETLLPLLYKIRHLLLFGDLNKSPINSRFAMTLGYNKSLFYRAHMNKFTF</sequence>
<keyword evidence="3" id="KW-1185">Reference proteome</keyword>
<feature type="compositionally biased region" description="Basic and acidic residues" evidence="1">
    <location>
        <begin position="43"/>
        <end position="57"/>
    </location>
</feature>
<feature type="compositionally biased region" description="Polar residues" evidence="1">
    <location>
        <begin position="1770"/>
        <end position="1788"/>
    </location>
</feature>
<gene>
    <name evidence="2" type="ORF">HNY73_017866</name>
</gene>
<evidence type="ECO:0000313" key="2">
    <source>
        <dbReference type="EMBL" id="KAF8770321.1"/>
    </source>
</evidence>
<feature type="region of interest" description="Disordered" evidence="1">
    <location>
        <begin position="335"/>
        <end position="356"/>
    </location>
</feature>
<feature type="region of interest" description="Disordered" evidence="1">
    <location>
        <begin position="1883"/>
        <end position="1930"/>
    </location>
</feature>
<protein>
    <submittedName>
        <fullName evidence="2">Uncharacterized protein</fullName>
    </submittedName>
</protein>
<organism evidence="2 3">
    <name type="scientific">Argiope bruennichi</name>
    <name type="common">Wasp spider</name>
    <name type="synonym">Aranea bruennichi</name>
    <dbReference type="NCBI Taxonomy" id="94029"/>
    <lineage>
        <taxon>Eukaryota</taxon>
        <taxon>Metazoa</taxon>
        <taxon>Ecdysozoa</taxon>
        <taxon>Arthropoda</taxon>
        <taxon>Chelicerata</taxon>
        <taxon>Arachnida</taxon>
        <taxon>Araneae</taxon>
        <taxon>Araneomorphae</taxon>
        <taxon>Entelegynae</taxon>
        <taxon>Araneoidea</taxon>
        <taxon>Araneidae</taxon>
        <taxon>Argiope</taxon>
    </lineage>
</organism>